<dbReference type="InterPro" id="IPR050553">
    <property type="entry name" value="Thioredoxin_ResA/DsbE_sf"/>
</dbReference>
<dbReference type="InterPro" id="IPR013766">
    <property type="entry name" value="Thioredoxin_domain"/>
</dbReference>
<keyword evidence="1" id="KW-0732">Signal</keyword>
<dbReference type="PANTHER" id="PTHR42852:SF13">
    <property type="entry name" value="PROTEIN DIPZ"/>
    <property type="match status" value="1"/>
</dbReference>
<dbReference type="InterPro" id="IPR000866">
    <property type="entry name" value="AhpC/TSA"/>
</dbReference>
<accession>A0ABW9JLL3</accession>
<dbReference type="RefSeq" id="WP_171046930.1">
    <property type="nucleotide sequence ID" value="NZ_SRMP02000045.1"/>
</dbReference>
<name>A0ABW9JLL3_9SPHI</name>
<feature type="domain" description="Thioredoxin" evidence="2">
    <location>
        <begin position="71"/>
        <end position="223"/>
    </location>
</feature>
<dbReference type="CDD" id="cd02966">
    <property type="entry name" value="TlpA_like_family"/>
    <property type="match status" value="1"/>
</dbReference>
<proteinExistence type="predicted"/>
<feature type="signal peptide" evidence="1">
    <location>
        <begin position="1"/>
        <end position="39"/>
    </location>
</feature>
<dbReference type="SUPFAM" id="SSF52833">
    <property type="entry name" value="Thioredoxin-like"/>
    <property type="match status" value="1"/>
</dbReference>
<dbReference type="InterPro" id="IPR036249">
    <property type="entry name" value="Thioredoxin-like_sf"/>
</dbReference>
<dbReference type="PROSITE" id="PS51352">
    <property type="entry name" value="THIOREDOXIN_2"/>
    <property type="match status" value="1"/>
</dbReference>
<dbReference type="EMBL" id="SRMP02000045">
    <property type="protein sequence ID" value="MFN0293131.1"/>
    <property type="molecule type" value="Genomic_DNA"/>
</dbReference>
<evidence type="ECO:0000313" key="4">
    <source>
        <dbReference type="Proteomes" id="UP001517367"/>
    </source>
</evidence>
<dbReference type="Gene3D" id="3.40.30.10">
    <property type="entry name" value="Glutaredoxin"/>
    <property type="match status" value="1"/>
</dbReference>
<gene>
    <name evidence="3" type="ORF">E5L68_017195</name>
</gene>
<dbReference type="Pfam" id="PF00578">
    <property type="entry name" value="AhpC-TSA"/>
    <property type="match status" value="1"/>
</dbReference>
<reference evidence="3 4" key="1">
    <citation type="submission" date="2024-12" db="EMBL/GenBank/DDBJ databases">
        <authorList>
            <person name="Hu S."/>
        </authorList>
    </citation>
    <scope>NUCLEOTIDE SEQUENCE [LARGE SCALE GENOMIC DNA]</scope>
    <source>
        <strain evidence="3 4">P-25</strain>
    </source>
</reference>
<feature type="chain" id="PRO_5046835420" evidence="1">
    <location>
        <begin position="40"/>
        <end position="225"/>
    </location>
</feature>
<dbReference type="Proteomes" id="UP001517367">
    <property type="component" value="Unassembled WGS sequence"/>
</dbReference>
<organism evidence="3 4">
    <name type="scientific">Pedobacter helvus</name>
    <dbReference type="NCBI Taxonomy" id="2563444"/>
    <lineage>
        <taxon>Bacteria</taxon>
        <taxon>Pseudomonadati</taxon>
        <taxon>Bacteroidota</taxon>
        <taxon>Sphingobacteriia</taxon>
        <taxon>Sphingobacteriales</taxon>
        <taxon>Sphingobacteriaceae</taxon>
        <taxon>Pedobacter</taxon>
    </lineage>
</organism>
<sequence>MKYIYTVMALRCQIKLKAKRPKLKAYALITLLLCLNSMAQGQTNFNKNTTRNDYTVSKSLPLGEGKGGAPLRVGDKLPETFWQQEHTLYADGTTIKQTLEKYKGKLLILDFWATWCSSCIYKFGTLEKLQEQYQGQLAILLVNSTNTKDKEQRVAEQLAGRRAPHQKFRLASIVNDTVLDALFPHRALPHYVWIDTTGTVSAITGADFVNREQVHYFFKANTAKP</sequence>
<dbReference type="PANTHER" id="PTHR42852">
    <property type="entry name" value="THIOL:DISULFIDE INTERCHANGE PROTEIN DSBE"/>
    <property type="match status" value="1"/>
</dbReference>
<keyword evidence="4" id="KW-1185">Reference proteome</keyword>
<protein>
    <submittedName>
        <fullName evidence="3">TlpA family protein disulfide reductase</fullName>
    </submittedName>
</protein>
<evidence type="ECO:0000259" key="2">
    <source>
        <dbReference type="PROSITE" id="PS51352"/>
    </source>
</evidence>
<evidence type="ECO:0000256" key="1">
    <source>
        <dbReference type="SAM" id="SignalP"/>
    </source>
</evidence>
<evidence type="ECO:0000313" key="3">
    <source>
        <dbReference type="EMBL" id="MFN0293131.1"/>
    </source>
</evidence>
<comment type="caution">
    <text evidence="3">The sequence shown here is derived from an EMBL/GenBank/DDBJ whole genome shotgun (WGS) entry which is preliminary data.</text>
</comment>